<dbReference type="Proteomes" id="UP001314796">
    <property type="component" value="Unassembled WGS sequence"/>
</dbReference>
<reference evidence="1 2" key="1">
    <citation type="submission" date="2021-01" db="EMBL/GenBank/DDBJ databases">
        <title>Genomic Encyclopedia of Type Strains, Phase IV (KMG-IV): sequencing the most valuable type-strain genomes for metagenomic binning, comparative biology and taxonomic classification.</title>
        <authorList>
            <person name="Goeker M."/>
        </authorList>
    </citation>
    <scope>NUCLEOTIDE SEQUENCE [LARGE SCALE GENOMIC DNA]</scope>
    <source>
        <strain evidence="1 2">DSM 25890</strain>
    </source>
</reference>
<comment type="caution">
    <text evidence="1">The sequence shown here is derived from an EMBL/GenBank/DDBJ whole genome shotgun (WGS) entry which is preliminary data.</text>
</comment>
<keyword evidence="2" id="KW-1185">Reference proteome</keyword>
<evidence type="ECO:0000313" key="2">
    <source>
        <dbReference type="Proteomes" id="UP001314796"/>
    </source>
</evidence>
<sequence>MERVALKLGMEIDREMKLMSEQWVEWKPVDGLSQKYYIESISDVLDGFRIVLSDADKEENKVNVIFENSVHAYRSTDESFRQSTINILDEAYGTQFYSEWTFFKVVNSEYMKWLSVQSYNIIDSESLIHFSFFAVDSIVDVIAAYEPKVELL</sequence>
<dbReference type="EMBL" id="JAFBEE010000009">
    <property type="protein sequence ID" value="MBM7615098.1"/>
    <property type="molecule type" value="Genomic_DNA"/>
</dbReference>
<gene>
    <name evidence="1" type="ORF">JOC73_001660</name>
</gene>
<organism evidence="1 2">
    <name type="scientific">Alkaliphilus hydrothermalis</name>
    <dbReference type="NCBI Taxonomy" id="1482730"/>
    <lineage>
        <taxon>Bacteria</taxon>
        <taxon>Bacillati</taxon>
        <taxon>Bacillota</taxon>
        <taxon>Clostridia</taxon>
        <taxon>Peptostreptococcales</taxon>
        <taxon>Natronincolaceae</taxon>
        <taxon>Alkaliphilus</taxon>
    </lineage>
</organism>
<proteinExistence type="predicted"/>
<accession>A0ABS2NQ59</accession>
<protein>
    <submittedName>
        <fullName evidence="1">Uncharacterized protein</fullName>
    </submittedName>
</protein>
<name>A0ABS2NQ59_9FIRM</name>
<evidence type="ECO:0000313" key="1">
    <source>
        <dbReference type="EMBL" id="MBM7615098.1"/>
    </source>
</evidence>